<reference evidence="1 2" key="1">
    <citation type="submission" date="2017-10" db="EMBL/GenBank/DDBJ databases">
        <authorList>
            <consortium name="Urmite Genomes"/>
        </authorList>
    </citation>
    <scope>NUCLEOTIDE SEQUENCE [LARGE SCALE GENOMIC DNA]</scope>
    <source>
        <strain evidence="1 2">FB-527</strain>
    </source>
</reference>
<dbReference type="Proteomes" id="UP000554965">
    <property type="component" value="Unassembled WGS sequence"/>
</dbReference>
<dbReference type="RefSeq" id="WP_186242738.1">
    <property type="nucleotide sequence ID" value="NZ_OCTY01000002.1"/>
</dbReference>
<dbReference type="AlphaFoldDB" id="A0A7Z7N9F7"/>
<evidence type="ECO:0008006" key="3">
    <source>
        <dbReference type="Google" id="ProtNLM"/>
    </source>
</evidence>
<sequence>MQSDHGTAELRVSGDGLRIQAGWCESVASTLAGNRAPIGVGSTWLESAAAVNLSSTEISAAAIRCTVRVQATATKLAAAATSYAATEAGSAAQFRGLNGPKAC</sequence>
<gene>
    <name evidence="1" type="ORF">MSIMFB_02243</name>
</gene>
<keyword evidence="2" id="KW-1185">Reference proteome</keyword>
<protein>
    <recommendedName>
        <fullName evidence="3">ESX-1 secretion-associated protein</fullName>
    </recommendedName>
</protein>
<evidence type="ECO:0000313" key="1">
    <source>
        <dbReference type="EMBL" id="SOJ54750.1"/>
    </source>
</evidence>
<accession>A0A7Z7N9F7</accession>
<dbReference type="EMBL" id="OCTY01000002">
    <property type="protein sequence ID" value="SOJ54750.1"/>
    <property type="molecule type" value="Genomic_DNA"/>
</dbReference>
<proteinExistence type="predicted"/>
<comment type="caution">
    <text evidence="1">The sequence shown here is derived from an EMBL/GenBank/DDBJ whole genome shotgun (WGS) entry which is preliminary data.</text>
</comment>
<name>A0A7Z7N9F7_9MYCO</name>
<organism evidence="1 2">
    <name type="scientific">Mycobacterium simulans</name>
    <dbReference type="NCBI Taxonomy" id="627089"/>
    <lineage>
        <taxon>Bacteria</taxon>
        <taxon>Bacillati</taxon>
        <taxon>Actinomycetota</taxon>
        <taxon>Actinomycetes</taxon>
        <taxon>Mycobacteriales</taxon>
        <taxon>Mycobacteriaceae</taxon>
        <taxon>Mycobacterium</taxon>
    </lineage>
</organism>
<evidence type="ECO:0000313" key="2">
    <source>
        <dbReference type="Proteomes" id="UP000554965"/>
    </source>
</evidence>